<keyword evidence="6" id="KW-1185">Reference proteome</keyword>
<feature type="transmembrane region" description="Helical" evidence="3">
    <location>
        <begin position="12"/>
        <end position="30"/>
    </location>
</feature>
<dbReference type="STRING" id="1300342.I596_2210"/>
<keyword evidence="2" id="KW-0604">Photosystem II</keyword>
<dbReference type="Pfam" id="PF14870">
    <property type="entry name" value="PSII_BNR"/>
    <property type="match status" value="1"/>
</dbReference>
<dbReference type="AlphaFoldDB" id="A0A161HRC3"/>
<keyword evidence="3" id="KW-0812">Transmembrane</keyword>
<proteinExistence type="predicted"/>
<evidence type="ECO:0000259" key="4">
    <source>
        <dbReference type="Pfam" id="PF14870"/>
    </source>
</evidence>
<name>A0A161HRC3_9GAMM</name>
<keyword evidence="3" id="KW-0472">Membrane</keyword>
<keyword evidence="5" id="KW-0378">Hydrolase</keyword>
<evidence type="ECO:0000256" key="1">
    <source>
        <dbReference type="ARBA" id="ARBA00022531"/>
    </source>
</evidence>
<evidence type="ECO:0000313" key="5">
    <source>
        <dbReference type="EMBL" id="ANB18222.1"/>
    </source>
</evidence>
<dbReference type="Gene3D" id="2.130.10.10">
    <property type="entry name" value="YVTN repeat-like/Quinoprotein amine dehydrogenase"/>
    <property type="match status" value="1"/>
</dbReference>
<dbReference type="GO" id="GO:0016787">
    <property type="term" value="F:hydrolase activity"/>
    <property type="evidence" value="ECO:0007669"/>
    <property type="project" value="UniProtKB-KW"/>
</dbReference>
<organism evidence="5 6">
    <name type="scientific">Dokdonella koreensis DS-123</name>
    <dbReference type="NCBI Taxonomy" id="1300342"/>
    <lineage>
        <taxon>Bacteria</taxon>
        <taxon>Pseudomonadati</taxon>
        <taxon>Pseudomonadota</taxon>
        <taxon>Gammaproteobacteria</taxon>
        <taxon>Lysobacterales</taxon>
        <taxon>Rhodanobacteraceae</taxon>
        <taxon>Dokdonella</taxon>
    </lineage>
</organism>
<keyword evidence="1" id="KW-0602">Photosynthesis</keyword>
<protein>
    <submittedName>
        <fullName evidence="5">BNR repeat glycosyl hydrolase-like protein</fullName>
    </submittedName>
</protein>
<dbReference type="RefSeq" id="WP_067647354.1">
    <property type="nucleotide sequence ID" value="NZ_CP015249.1"/>
</dbReference>
<evidence type="ECO:0000256" key="2">
    <source>
        <dbReference type="ARBA" id="ARBA00023276"/>
    </source>
</evidence>
<dbReference type="EMBL" id="CP015249">
    <property type="protein sequence ID" value="ANB18222.1"/>
    <property type="molecule type" value="Genomic_DNA"/>
</dbReference>
<dbReference type="SUPFAM" id="SSF110296">
    <property type="entry name" value="Oligoxyloglucan reducing end-specific cellobiohydrolase"/>
    <property type="match status" value="1"/>
</dbReference>
<keyword evidence="3" id="KW-1133">Transmembrane helix</keyword>
<reference evidence="5 6" key="1">
    <citation type="submission" date="2016-04" db="EMBL/GenBank/DDBJ databases">
        <title>Complete genome sequence of Dokdonella koreensis DS-123T.</title>
        <authorList>
            <person name="Kim J.F."/>
            <person name="Lee H."/>
            <person name="Kwak M.-J."/>
        </authorList>
    </citation>
    <scope>NUCLEOTIDE SEQUENCE [LARGE SCALE GENOMIC DNA]</scope>
    <source>
        <strain evidence="5 6">DS-123</strain>
    </source>
</reference>
<dbReference type="PANTHER" id="PTHR47199">
    <property type="entry name" value="PHOTOSYSTEM II STABILITY/ASSEMBLY FACTOR HCF136, CHLOROPLASTIC"/>
    <property type="match status" value="1"/>
</dbReference>
<dbReference type="GO" id="GO:0015979">
    <property type="term" value="P:photosynthesis"/>
    <property type="evidence" value="ECO:0007669"/>
    <property type="project" value="UniProtKB-KW"/>
</dbReference>
<accession>A0A161HRC3</accession>
<feature type="domain" description="Photosynthesis system II assembly factor Ycf48/Hcf136-like" evidence="4">
    <location>
        <begin position="183"/>
        <end position="281"/>
    </location>
</feature>
<evidence type="ECO:0000256" key="3">
    <source>
        <dbReference type="SAM" id="Phobius"/>
    </source>
</evidence>
<dbReference type="InterPro" id="IPR028203">
    <property type="entry name" value="PSII_CF48-like_dom"/>
</dbReference>
<dbReference type="InterPro" id="IPR015943">
    <property type="entry name" value="WD40/YVTN_repeat-like_dom_sf"/>
</dbReference>
<dbReference type="GO" id="GO:0009523">
    <property type="term" value="C:photosystem II"/>
    <property type="evidence" value="ECO:0007669"/>
    <property type="project" value="UniProtKB-KW"/>
</dbReference>
<gene>
    <name evidence="5" type="ORF">I596_2210</name>
</gene>
<dbReference type="CDD" id="cd15482">
    <property type="entry name" value="Sialidase_non-viral"/>
    <property type="match status" value="1"/>
</dbReference>
<evidence type="ECO:0000313" key="6">
    <source>
        <dbReference type="Proteomes" id="UP000076830"/>
    </source>
</evidence>
<dbReference type="Proteomes" id="UP000076830">
    <property type="component" value="Chromosome"/>
</dbReference>
<dbReference type="PANTHER" id="PTHR47199:SF2">
    <property type="entry name" value="PHOTOSYSTEM II STABILITY_ASSEMBLY FACTOR HCF136, CHLOROPLASTIC"/>
    <property type="match status" value="1"/>
</dbReference>
<dbReference type="KEGG" id="dko:I596_2210"/>
<sequence>MIERAAGWLARIAPWSIIGGLAYAAAFVQVQTESKPMAQPLVESRDLFFGGTALGERAWIVGQHGAVLSGDRAAGTWQRRQLEPAVNLQAIAAAPGGRVVAVGNGGRLWTGDGDGTWSPQTLPVSAVGGKLLDAAFVGGHFWVVGEMGALFRGDADGAQWTRMREEDDVAFNAVREGPGASIWVAAEFGRLLSSHDGGETWQVAELGEESLRALAFHGQDGVAVGNRGLAFATTDGGLHWQRLAAFTTEHLYDVAVRERRWLAIGDRGAAFTSSSGLRDWQPLAAAGLGRSYYSHLFELANGDTVLVGRSIGLLTPDGRYRPWPEESAR</sequence>